<sequence length="953" mass="105978">MFCIMSAILVQRVFYLQIVKGQEYLDDYKLQIQKTKEVQGTRGNIYDRNGYLLAYNELAYAVTIEDIGEYDDREHKNEELNRVVSSVIQMVESNGDTVIKNFGIILDNDNNYTYVAQNETQRLRFVADVYGKRTIDELSAKQKNISAEALINYLCTDEVNGYGIDQSAMERSQVLKLVNVRYAISLNSYQKFIATTIAEDVSDETVAVVMENLDSLQGVNIEEESMRRYADSYCFANIIGYIGQISQEEYDALSKKEKEEYSKTDTIGKSGLEKTMDSELQGKKGEIKLYVNSVGKVIETINQKNPKAGNDVYLSIDANLQKAAYHIIEQELAGILLSRIQNALDYDRTQVKDGSDVIIPIGDVYNTFINNEILDMNHFGEEEAGVTEKEVFAAFSARKESVIQDISGILTDPNAKAYRDYPKEKQAYLTYIVSDLLTGGGVIRSDAIDTNDATYKAWRDDESINIYTYLTYAISQNWVDTSLLKEYADAKGEYTDSNELYQGMINYIIEDIQSDNSFNKLIYRYMIKAGAVTGRQICLMLYEQGILTFDEAQYNGLNSGGISAYDFVRGKIETLEITPGQLALEPCTGSIVITDTNSGKVLACVSYPGYDNNRLANAMDSNYYQKLVTDQARPFYNNATQEKTAPGSTYKPLVSIAGLMEGVVNVNTYLPCSGIYEKVEPNPTCWIYPSSHGGLNVAGALQHSCNCYYYEVGYRLSLQDNGISQIESDNREGESTGVYYSSNLGLENLKKYATQFGLGETSGLEIPESEPQISDDSSVPSSIGQGTNNYTVSQLARYVTAIANKGTVYDLSLLDKVTSVEGDVIKEYEPKVYNTISDVPDSYWSAVHTGMRNMVTSHGDLFSTINASNVKLSGKSGTAQQSKTHPDHGLFVGFAPSDSPEVAFAIRIANGYSSNYACEIGSDVMEYYYEITPEDELITGKAAQVKLKTTGGD</sequence>
<keyword evidence="6" id="KW-0133">Cell shape</keyword>
<dbReference type="Gene3D" id="3.90.1310.10">
    <property type="entry name" value="Penicillin-binding protein 2a (Domain 2)"/>
    <property type="match status" value="1"/>
</dbReference>
<keyword evidence="7" id="KW-0573">Peptidoglycan synthesis</keyword>
<feature type="domain" description="Penicillin-binding protein dimerisation" evidence="12">
    <location>
        <begin position="38"/>
        <end position="301"/>
    </location>
</feature>
<evidence type="ECO:0000256" key="5">
    <source>
        <dbReference type="ARBA" id="ARBA00022692"/>
    </source>
</evidence>
<keyword evidence="5" id="KW-0812">Transmembrane</keyword>
<evidence type="ECO:0000256" key="2">
    <source>
        <dbReference type="ARBA" id="ARBA00004236"/>
    </source>
</evidence>
<dbReference type="InterPro" id="IPR050515">
    <property type="entry name" value="Beta-lactam/transpept"/>
</dbReference>
<dbReference type="GO" id="GO:0071972">
    <property type="term" value="F:peptidoglycan L,D-transpeptidase activity"/>
    <property type="evidence" value="ECO:0007669"/>
    <property type="project" value="TreeGrafter"/>
</dbReference>
<dbReference type="InterPro" id="IPR001460">
    <property type="entry name" value="PCN-bd_Tpept"/>
</dbReference>
<name>A0A7X3MGM6_9FIRM</name>
<comment type="caution">
    <text evidence="13">The sequence shown here is derived from an EMBL/GenBank/DDBJ whole genome shotgun (WGS) entry which is preliminary data.</text>
</comment>
<comment type="similarity">
    <text evidence="3">Belongs to the transpeptidase family.</text>
</comment>
<dbReference type="SUPFAM" id="SSF56519">
    <property type="entry name" value="Penicillin binding protein dimerisation domain"/>
    <property type="match status" value="1"/>
</dbReference>
<dbReference type="Gene3D" id="3.40.710.10">
    <property type="entry name" value="DD-peptidase/beta-lactamase superfamily"/>
    <property type="match status" value="1"/>
</dbReference>
<dbReference type="Pfam" id="PF03717">
    <property type="entry name" value="PBP_dimer"/>
    <property type="match status" value="1"/>
</dbReference>
<dbReference type="GO" id="GO:0005886">
    <property type="term" value="C:plasma membrane"/>
    <property type="evidence" value="ECO:0007669"/>
    <property type="project" value="UniProtKB-SubCell"/>
</dbReference>
<comment type="subcellular location">
    <subcellularLocation>
        <location evidence="2">Cell membrane</location>
    </subcellularLocation>
    <subcellularLocation>
        <location evidence="1">Membrane</location>
        <topology evidence="1">Single-pass membrane protein</topology>
    </subcellularLocation>
</comment>
<dbReference type="Gene3D" id="1.10.10.1230">
    <property type="entry name" value="Penicillin-binding protein, N-terminal non-catalytic domain, head sub-domain"/>
    <property type="match status" value="1"/>
</dbReference>
<keyword evidence="10" id="KW-0961">Cell wall biogenesis/degradation</keyword>
<dbReference type="PANTHER" id="PTHR30627">
    <property type="entry name" value="PEPTIDOGLYCAN D,D-TRANSPEPTIDASE"/>
    <property type="match status" value="1"/>
</dbReference>
<protein>
    <submittedName>
        <fullName evidence="13">Penicillin-binding protein</fullName>
    </submittedName>
</protein>
<dbReference type="GO" id="GO:0008360">
    <property type="term" value="P:regulation of cell shape"/>
    <property type="evidence" value="ECO:0007669"/>
    <property type="project" value="UniProtKB-KW"/>
</dbReference>
<keyword evidence="9" id="KW-0472">Membrane</keyword>
<evidence type="ECO:0000256" key="10">
    <source>
        <dbReference type="ARBA" id="ARBA00023316"/>
    </source>
</evidence>
<dbReference type="InterPro" id="IPR012338">
    <property type="entry name" value="Beta-lactam/transpept-like"/>
</dbReference>
<dbReference type="InterPro" id="IPR036138">
    <property type="entry name" value="PBP_dimer_sf"/>
</dbReference>
<dbReference type="Proteomes" id="UP000460412">
    <property type="component" value="Unassembled WGS sequence"/>
</dbReference>
<keyword evidence="14" id="KW-1185">Reference proteome</keyword>
<evidence type="ECO:0000256" key="1">
    <source>
        <dbReference type="ARBA" id="ARBA00004167"/>
    </source>
</evidence>
<dbReference type="GO" id="GO:0009252">
    <property type="term" value="P:peptidoglycan biosynthetic process"/>
    <property type="evidence" value="ECO:0007669"/>
    <property type="project" value="UniProtKB-KW"/>
</dbReference>
<accession>A0A7X3MGM6</accession>
<dbReference type="SUPFAM" id="SSF56601">
    <property type="entry name" value="beta-lactamase/transpeptidase-like"/>
    <property type="match status" value="1"/>
</dbReference>
<feature type="domain" description="Penicillin-binding protein transpeptidase" evidence="11">
    <location>
        <begin position="589"/>
        <end position="925"/>
    </location>
</feature>
<organism evidence="13 14">
    <name type="scientific">Sporofaciens musculi</name>
    <dbReference type="NCBI Taxonomy" id="2681861"/>
    <lineage>
        <taxon>Bacteria</taxon>
        <taxon>Bacillati</taxon>
        <taxon>Bacillota</taxon>
        <taxon>Clostridia</taxon>
        <taxon>Lachnospirales</taxon>
        <taxon>Lachnospiraceae</taxon>
        <taxon>Sporofaciens</taxon>
    </lineage>
</organism>
<evidence type="ECO:0000256" key="9">
    <source>
        <dbReference type="ARBA" id="ARBA00023136"/>
    </source>
</evidence>
<evidence type="ECO:0000256" key="3">
    <source>
        <dbReference type="ARBA" id="ARBA00007171"/>
    </source>
</evidence>
<proteinExistence type="inferred from homology"/>
<evidence type="ECO:0000259" key="11">
    <source>
        <dbReference type="Pfam" id="PF00905"/>
    </source>
</evidence>
<evidence type="ECO:0000256" key="4">
    <source>
        <dbReference type="ARBA" id="ARBA00022475"/>
    </source>
</evidence>
<evidence type="ECO:0000256" key="7">
    <source>
        <dbReference type="ARBA" id="ARBA00022984"/>
    </source>
</evidence>
<evidence type="ECO:0000313" key="13">
    <source>
        <dbReference type="EMBL" id="MXP76073.1"/>
    </source>
</evidence>
<reference evidence="13 14" key="1">
    <citation type="submission" date="2019-12" db="EMBL/GenBank/DDBJ databases">
        <title>Sporaefaciens musculi gen. nov., sp. nov., a novel bacterium isolated from the caecum of an obese mouse.</title>
        <authorList>
            <person name="Rasmussen T.S."/>
            <person name="Streidl T."/>
            <person name="Hitch T.C.A."/>
            <person name="Wortmann E."/>
            <person name="Deptula P."/>
            <person name="Hansen M."/>
            <person name="Nielsen D.S."/>
            <person name="Clavel T."/>
            <person name="Vogensen F.K."/>
        </authorList>
    </citation>
    <scope>NUCLEOTIDE SEQUENCE [LARGE SCALE GENOMIC DNA]</scope>
    <source>
        <strain evidence="13 14">WCA-9-b2</strain>
    </source>
</reference>
<evidence type="ECO:0000259" key="12">
    <source>
        <dbReference type="Pfam" id="PF03717"/>
    </source>
</evidence>
<evidence type="ECO:0000256" key="8">
    <source>
        <dbReference type="ARBA" id="ARBA00022989"/>
    </source>
</evidence>
<keyword evidence="8" id="KW-1133">Transmembrane helix</keyword>
<keyword evidence="4" id="KW-1003">Cell membrane</keyword>
<dbReference type="GO" id="GO:0071555">
    <property type="term" value="P:cell wall organization"/>
    <property type="evidence" value="ECO:0007669"/>
    <property type="project" value="UniProtKB-KW"/>
</dbReference>
<evidence type="ECO:0000256" key="6">
    <source>
        <dbReference type="ARBA" id="ARBA00022960"/>
    </source>
</evidence>
<dbReference type="AlphaFoldDB" id="A0A7X3MGM6"/>
<dbReference type="EMBL" id="WUQX01000001">
    <property type="protein sequence ID" value="MXP76073.1"/>
    <property type="molecule type" value="Genomic_DNA"/>
</dbReference>
<evidence type="ECO:0000313" key="14">
    <source>
        <dbReference type="Proteomes" id="UP000460412"/>
    </source>
</evidence>
<dbReference type="PANTHER" id="PTHR30627:SF2">
    <property type="entry name" value="PEPTIDOGLYCAN D,D-TRANSPEPTIDASE MRDA"/>
    <property type="match status" value="1"/>
</dbReference>
<dbReference type="Pfam" id="PF00905">
    <property type="entry name" value="Transpeptidase"/>
    <property type="match status" value="1"/>
</dbReference>
<gene>
    <name evidence="13" type="ORF">GN277_11940</name>
</gene>
<dbReference type="InterPro" id="IPR005311">
    <property type="entry name" value="PBP_dimer"/>
</dbReference>
<dbReference type="GO" id="GO:0008658">
    <property type="term" value="F:penicillin binding"/>
    <property type="evidence" value="ECO:0007669"/>
    <property type="project" value="InterPro"/>
</dbReference>